<reference evidence="1 2" key="1">
    <citation type="submission" date="2023-02" db="EMBL/GenBank/DDBJ databases">
        <title>Genome sequence of Lentisphaera profundi SAORIC-696.</title>
        <authorList>
            <person name="Kim e."/>
            <person name="Cho J.-C."/>
            <person name="Choi A."/>
            <person name="Kang I."/>
        </authorList>
    </citation>
    <scope>NUCLEOTIDE SEQUENCE [LARGE SCALE GENOMIC DNA]</scope>
    <source>
        <strain evidence="1 2">SAORIC-696</strain>
    </source>
</reference>
<keyword evidence="2" id="KW-1185">Reference proteome</keyword>
<dbReference type="Proteomes" id="UP001214250">
    <property type="component" value="Chromosome 2"/>
</dbReference>
<protein>
    <submittedName>
        <fullName evidence="1">Uncharacterized protein</fullName>
    </submittedName>
</protein>
<evidence type="ECO:0000313" key="1">
    <source>
        <dbReference type="EMBL" id="WDE98674.1"/>
    </source>
</evidence>
<organism evidence="1 2">
    <name type="scientific">Lentisphaera profundi</name>
    <dbReference type="NCBI Taxonomy" id="1658616"/>
    <lineage>
        <taxon>Bacteria</taxon>
        <taxon>Pseudomonadati</taxon>
        <taxon>Lentisphaerota</taxon>
        <taxon>Lentisphaeria</taxon>
        <taxon>Lentisphaerales</taxon>
        <taxon>Lentisphaeraceae</taxon>
        <taxon>Lentisphaera</taxon>
    </lineage>
</organism>
<name>A0ABY7VY00_9BACT</name>
<proteinExistence type="predicted"/>
<dbReference type="RefSeq" id="WP_274153544.1">
    <property type="nucleotide sequence ID" value="NZ_CP117812.1"/>
</dbReference>
<sequence>MSAFSVSASDLGAVLDIGETTHVARRAGQVNARHRVNLAYMDGHAKSTNWMVFSPIDCSWF</sequence>
<gene>
    <name evidence="1" type="ORF">PQO03_12585</name>
</gene>
<accession>A0ABY7VY00</accession>
<evidence type="ECO:0000313" key="2">
    <source>
        <dbReference type="Proteomes" id="UP001214250"/>
    </source>
</evidence>
<dbReference type="EMBL" id="CP117812">
    <property type="protein sequence ID" value="WDE98674.1"/>
    <property type="molecule type" value="Genomic_DNA"/>
</dbReference>